<evidence type="ECO:0008006" key="4">
    <source>
        <dbReference type="Google" id="ProtNLM"/>
    </source>
</evidence>
<reference evidence="2" key="1">
    <citation type="submission" date="2020-01" db="EMBL/GenBank/DDBJ databases">
        <title>Genome sequence of Kobresia littledalei, the first chromosome-level genome in the family Cyperaceae.</title>
        <authorList>
            <person name="Qu G."/>
        </authorList>
    </citation>
    <scope>NUCLEOTIDE SEQUENCE</scope>
    <source>
        <strain evidence="2">C.B.Clarke</strain>
        <tissue evidence="2">Leaf</tissue>
    </source>
</reference>
<name>A0A833QW01_9POAL</name>
<dbReference type="AlphaFoldDB" id="A0A833QW01"/>
<evidence type="ECO:0000313" key="3">
    <source>
        <dbReference type="Proteomes" id="UP000623129"/>
    </source>
</evidence>
<accession>A0A833QW01</accession>
<feature type="chain" id="PRO_5032671610" description="Secreted protein" evidence="1">
    <location>
        <begin position="28"/>
        <end position="87"/>
    </location>
</feature>
<organism evidence="2 3">
    <name type="scientific">Carex littledalei</name>
    <dbReference type="NCBI Taxonomy" id="544730"/>
    <lineage>
        <taxon>Eukaryota</taxon>
        <taxon>Viridiplantae</taxon>
        <taxon>Streptophyta</taxon>
        <taxon>Embryophyta</taxon>
        <taxon>Tracheophyta</taxon>
        <taxon>Spermatophyta</taxon>
        <taxon>Magnoliopsida</taxon>
        <taxon>Liliopsida</taxon>
        <taxon>Poales</taxon>
        <taxon>Cyperaceae</taxon>
        <taxon>Cyperoideae</taxon>
        <taxon>Cariceae</taxon>
        <taxon>Carex</taxon>
        <taxon>Carex subgen. Euthyceras</taxon>
    </lineage>
</organism>
<proteinExistence type="predicted"/>
<dbReference type="Proteomes" id="UP000623129">
    <property type="component" value="Unassembled WGS sequence"/>
</dbReference>
<sequence length="87" mass="9667">MAQSLGYVVYLVLQLVDLLAVFASSASEVLCGRIPQGSDGRVAPSQLTRTRCICHVFHADLCMRTCRVEAEGLRRYKADAFLDDIYL</sequence>
<protein>
    <recommendedName>
        <fullName evidence="4">Secreted protein</fullName>
    </recommendedName>
</protein>
<dbReference type="EMBL" id="SWLB01000019">
    <property type="protein sequence ID" value="KAF3325896.1"/>
    <property type="molecule type" value="Genomic_DNA"/>
</dbReference>
<evidence type="ECO:0000256" key="1">
    <source>
        <dbReference type="SAM" id="SignalP"/>
    </source>
</evidence>
<feature type="signal peptide" evidence="1">
    <location>
        <begin position="1"/>
        <end position="27"/>
    </location>
</feature>
<gene>
    <name evidence="2" type="ORF">FCM35_KLT08976</name>
</gene>
<keyword evidence="1" id="KW-0732">Signal</keyword>
<evidence type="ECO:0000313" key="2">
    <source>
        <dbReference type="EMBL" id="KAF3325896.1"/>
    </source>
</evidence>
<comment type="caution">
    <text evidence="2">The sequence shown here is derived from an EMBL/GenBank/DDBJ whole genome shotgun (WGS) entry which is preliminary data.</text>
</comment>
<keyword evidence="3" id="KW-1185">Reference proteome</keyword>